<dbReference type="AlphaFoldDB" id="A0A9D4EUU4"/>
<organism evidence="2 3">
    <name type="scientific">Dreissena polymorpha</name>
    <name type="common">Zebra mussel</name>
    <name type="synonym">Mytilus polymorpha</name>
    <dbReference type="NCBI Taxonomy" id="45954"/>
    <lineage>
        <taxon>Eukaryota</taxon>
        <taxon>Metazoa</taxon>
        <taxon>Spiralia</taxon>
        <taxon>Lophotrochozoa</taxon>
        <taxon>Mollusca</taxon>
        <taxon>Bivalvia</taxon>
        <taxon>Autobranchia</taxon>
        <taxon>Heteroconchia</taxon>
        <taxon>Euheterodonta</taxon>
        <taxon>Imparidentia</taxon>
        <taxon>Neoheterodontei</taxon>
        <taxon>Myida</taxon>
        <taxon>Dreissenoidea</taxon>
        <taxon>Dreissenidae</taxon>
        <taxon>Dreissena</taxon>
    </lineage>
</organism>
<dbReference type="SUPFAM" id="SSF49842">
    <property type="entry name" value="TNF-like"/>
    <property type="match status" value="1"/>
</dbReference>
<sequence>MKDASQDHVGLNQNILYDKIISNEGGGDHPLQGVFIAPQSGYYVLSTTCLTNNNTDIHTALVHNGNMLQKSTVMVTMEGTTKEVRLLSRG</sequence>
<reference evidence="2" key="1">
    <citation type="journal article" date="2019" name="bioRxiv">
        <title>The Genome of the Zebra Mussel, Dreissena polymorpha: A Resource for Invasive Species Research.</title>
        <authorList>
            <person name="McCartney M.A."/>
            <person name="Auch B."/>
            <person name="Kono T."/>
            <person name="Mallez S."/>
            <person name="Zhang Y."/>
            <person name="Obille A."/>
            <person name="Becker A."/>
            <person name="Abrahante J.E."/>
            <person name="Garbe J."/>
            <person name="Badalamenti J.P."/>
            <person name="Herman A."/>
            <person name="Mangelson H."/>
            <person name="Liachko I."/>
            <person name="Sullivan S."/>
            <person name="Sone E.D."/>
            <person name="Koren S."/>
            <person name="Silverstein K.A.T."/>
            <person name="Beckman K.B."/>
            <person name="Gohl D.M."/>
        </authorList>
    </citation>
    <scope>NUCLEOTIDE SEQUENCE</scope>
    <source>
        <strain evidence="2">Duluth1</strain>
        <tissue evidence="2">Whole animal</tissue>
    </source>
</reference>
<reference evidence="2" key="2">
    <citation type="submission" date="2020-11" db="EMBL/GenBank/DDBJ databases">
        <authorList>
            <person name="McCartney M.A."/>
            <person name="Auch B."/>
            <person name="Kono T."/>
            <person name="Mallez S."/>
            <person name="Becker A."/>
            <person name="Gohl D.M."/>
            <person name="Silverstein K.A.T."/>
            <person name="Koren S."/>
            <person name="Bechman K.B."/>
            <person name="Herman A."/>
            <person name="Abrahante J.E."/>
            <person name="Garbe J."/>
        </authorList>
    </citation>
    <scope>NUCLEOTIDE SEQUENCE</scope>
    <source>
        <strain evidence="2">Duluth1</strain>
        <tissue evidence="2">Whole animal</tissue>
    </source>
</reference>
<dbReference type="InterPro" id="IPR001073">
    <property type="entry name" value="C1q_dom"/>
</dbReference>
<evidence type="ECO:0000313" key="2">
    <source>
        <dbReference type="EMBL" id="KAH3784856.1"/>
    </source>
</evidence>
<proteinExistence type="predicted"/>
<accession>A0A9D4EUU4</accession>
<dbReference type="Proteomes" id="UP000828390">
    <property type="component" value="Unassembled WGS sequence"/>
</dbReference>
<gene>
    <name evidence="2" type="ORF">DPMN_162928</name>
</gene>
<dbReference type="PROSITE" id="PS50871">
    <property type="entry name" value="C1Q"/>
    <property type="match status" value="1"/>
</dbReference>
<evidence type="ECO:0000313" key="3">
    <source>
        <dbReference type="Proteomes" id="UP000828390"/>
    </source>
</evidence>
<keyword evidence="3" id="KW-1185">Reference proteome</keyword>
<evidence type="ECO:0000259" key="1">
    <source>
        <dbReference type="PROSITE" id="PS50871"/>
    </source>
</evidence>
<name>A0A9D4EUU4_DREPO</name>
<protein>
    <recommendedName>
        <fullName evidence="1">C1q domain-containing protein</fullName>
    </recommendedName>
</protein>
<feature type="domain" description="C1q" evidence="1">
    <location>
        <begin position="1"/>
        <end position="90"/>
    </location>
</feature>
<dbReference type="InterPro" id="IPR008983">
    <property type="entry name" value="Tumour_necrosis_fac-like_dom"/>
</dbReference>
<comment type="caution">
    <text evidence="2">The sequence shown here is derived from an EMBL/GenBank/DDBJ whole genome shotgun (WGS) entry which is preliminary data.</text>
</comment>
<dbReference type="Pfam" id="PF00386">
    <property type="entry name" value="C1q"/>
    <property type="match status" value="1"/>
</dbReference>
<dbReference type="EMBL" id="JAIWYP010000008">
    <property type="protein sequence ID" value="KAH3784856.1"/>
    <property type="molecule type" value="Genomic_DNA"/>
</dbReference>
<dbReference type="Gene3D" id="2.60.120.40">
    <property type="match status" value="1"/>
</dbReference>